<proteinExistence type="predicted"/>
<gene>
    <name evidence="1" type="ORF">OHC33_007890</name>
</gene>
<dbReference type="Proteomes" id="UP001316803">
    <property type="component" value="Unassembled WGS sequence"/>
</dbReference>
<dbReference type="EMBL" id="JAKLMC020000022">
    <property type="protein sequence ID" value="KAK5951137.1"/>
    <property type="molecule type" value="Genomic_DNA"/>
</dbReference>
<protein>
    <submittedName>
        <fullName evidence="1">Uncharacterized protein</fullName>
    </submittedName>
</protein>
<keyword evidence="2" id="KW-1185">Reference proteome</keyword>
<evidence type="ECO:0000313" key="2">
    <source>
        <dbReference type="Proteomes" id="UP001316803"/>
    </source>
</evidence>
<name>A0AAN8I2F3_9EURO</name>
<comment type="caution">
    <text evidence="1">The sequence shown here is derived from an EMBL/GenBank/DDBJ whole genome shotgun (WGS) entry which is preliminary data.</text>
</comment>
<evidence type="ECO:0000313" key="1">
    <source>
        <dbReference type="EMBL" id="KAK5951137.1"/>
    </source>
</evidence>
<sequence length="775" mass="88421">MDSPSPCYLLTLSDELILLIVNQLDRHEDVPNFWMTCKKLKGMSTEYMYRNTVVRLPEEEPRNELIKLIFVPNNIKQIRHLTFLNEPRVLGGFYYPDIVAQPHSVRIQRWGIMERGADALNSRFGQSAFLIGSRFNWSVRLTKGQLTSFRWRHALPLSLQNLGAILSKQAGSLAALELSMIQPPPANSVRELEATIKKKEFPKLLSLTYNGLSHTEPIPQNRPEKGGRFRMLRPIFRKAYRTLEELTLSQDHCVSQIGKTPLINGRTFDAFLCELDELYINPKRSDTTTLGSVKLDLSKLELGGFKVANLFDIPSLPTMSPRVRIELSSLRRLVLNECDGLGRLLQDIQGRDELNLTEFGLRIVEDQNAFEDFNQLADTVKGFLTSFRGLRILSILWDGANAPEAEAISAAMTHHFRTVEVYVFAAREDANDEDEHLGTTLRFVSIPQASSPWTPVFKTNRPSLRELGLNVSQTNFECLRLLSRFELRTVHIRNFPLLADGFWRDEEGTITHDAREKAATWAGYIALPFYALSKELREDAVDNGADMAVAEKFKLQDLADIHVSNRDERLGCVKLKTIYSSSAPTRDLSKRILDQRADIDFHFAALQDKIRKKQATDDEQAYYDEYLHRVQSVLGIAPPSELDKPKLRLLIIGDWRYRDQLNLAGPRNWDPRAWSIEHGDDLNAGMNEDEMDDDEDIMPGVDSHAGVQYRLRPGFKKEWDVSLLPIFFKVDWVAEEDPKDGKWRWKAVVEGLDRSTLEGYGALGDVKGLDFAFVN</sequence>
<accession>A0AAN8I2F3</accession>
<dbReference type="AlphaFoldDB" id="A0AAN8I2F3"/>
<organism evidence="1 2">
    <name type="scientific">Knufia fluminis</name>
    <dbReference type="NCBI Taxonomy" id="191047"/>
    <lineage>
        <taxon>Eukaryota</taxon>
        <taxon>Fungi</taxon>
        <taxon>Dikarya</taxon>
        <taxon>Ascomycota</taxon>
        <taxon>Pezizomycotina</taxon>
        <taxon>Eurotiomycetes</taxon>
        <taxon>Chaetothyriomycetidae</taxon>
        <taxon>Chaetothyriales</taxon>
        <taxon>Trichomeriaceae</taxon>
        <taxon>Knufia</taxon>
    </lineage>
</organism>
<reference evidence="1 2" key="1">
    <citation type="submission" date="2022-12" db="EMBL/GenBank/DDBJ databases">
        <title>Genomic features and morphological characterization of a novel Knufia sp. strain isolated from spacecraft assembly facility.</title>
        <authorList>
            <person name="Teixeira M."/>
            <person name="Chander A.M."/>
            <person name="Stajich J.E."/>
            <person name="Venkateswaran K."/>
        </authorList>
    </citation>
    <scope>NUCLEOTIDE SEQUENCE [LARGE SCALE GENOMIC DNA]</scope>
    <source>
        <strain evidence="1 2">FJI-L2-BK-P2</strain>
    </source>
</reference>